<evidence type="ECO:0000313" key="9">
    <source>
        <dbReference type="Proteomes" id="UP001142078"/>
    </source>
</evidence>
<dbReference type="GO" id="GO:0015031">
    <property type="term" value="P:protein transport"/>
    <property type="evidence" value="ECO:0007669"/>
    <property type="project" value="UniProtKB-KW"/>
</dbReference>
<organism evidence="8 9">
    <name type="scientific">Anaerosalibacter massiliensis</name>
    <dbReference type="NCBI Taxonomy" id="1347392"/>
    <lineage>
        <taxon>Bacteria</taxon>
        <taxon>Bacillati</taxon>
        <taxon>Bacillota</taxon>
        <taxon>Tissierellia</taxon>
        <taxon>Tissierellales</taxon>
        <taxon>Sporanaerobacteraceae</taxon>
        <taxon>Anaerosalibacter</taxon>
    </lineage>
</organism>
<evidence type="ECO:0000259" key="7">
    <source>
        <dbReference type="Pfam" id="PF02108"/>
    </source>
</evidence>
<keyword evidence="9" id="KW-1185">Reference proteome</keyword>
<accession>A0A9X2MFL8</accession>
<proteinExistence type="inferred from homology"/>
<dbReference type="AlphaFoldDB" id="A0A9X2MFL8"/>
<dbReference type="GO" id="GO:0005829">
    <property type="term" value="C:cytosol"/>
    <property type="evidence" value="ECO:0007669"/>
    <property type="project" value="TreeGrafter"/>
</dbReference>
<dbReference type="RefSeq" id="WP_042681711.1">
    <property type="nucleotide sequence ID" value="NZ_CABKTM010000043.1"/>
</dbReference>
<dbReference type="OrthoDB" id="2375163at2"/>
<protein>
    <submittedName>
        <fullName evidence="8">FliH/SctL family protein</fullName>
    </submittedName>
</protein>
<evidence type="ECO:0000256" key="3">
    <source>
        <dbReference type="ARBA" id="ARBA00022448"/>
    </source>
</evidence>
<evidence type="ECO:0000256" key="2">
    <source>
        <dbReference type="ARBA" id="ARBA00006602"/>
    </source>
</evidence>
<keyword evidence="6" id="KW-1006">Bacterial flagellum protein export</keyword>
<evidence type="ECO:0000313" key="8">
    <source>
        <dbReference type="EMBL" id="MCR2042774.1"/>
    </source>
</evidence>
<reference evidence="8" key="1">
    <citation type="submission" date="2022-07" db="EMBL/GenBank/DDBJ databases">
        <title>Enhanced cultured diversity of the mouse gut microbiota enables custom-made synthetic communities.</title>
        <authorList>
            <person name="Afrizal A."/>
        </authorList>
    </citation>
    <scope>NUCLEOTIDE SEQUENCE</scope>
    <source>
        <strain evidence="8">DSM 29482</strain>
    </source>
</reference>
<dbReference type="Pfam" id="PF02108">
    <property type="entry name" value="FliH"/>
    <property type="match status" value="1"/>
</dbReference>
<evidence type="ECO:0000256" key="4">
    <source>
        <dbReference type="ARBA" id="ARBA00022795"/>
    </source>
</evidence>
<sequence>MSSIIKSSKVLEVKGDSLIKKIDNKEEKVLLEKAKEKYDEIVKIANKEAENIIRSGYEEKKIILDKVSEEAKKSFEQWKQKGHEEGLKLGYDEGYMKGYEEGRKDSNILIDEALEIKEHYIKEKEKIYREVEEDIIKLVIEISEKVIYDKVDQDKEYIVSVVLKGIDSLNTTESLIVRVSKEDYKIVEMSKNKILAKASLVNDLEVKLDNNLNKGDCIIETSKGNVDVSIDYQIEKVQELLNNILHSE</sequence>
<keyword evidence="5" id="KW-0653">Protein transport</keyword>
<keyword evidence="4" id="KW-1005">Bacterial flagellum biogenesis</keyword>
<gene>
    <name evidence="8" type="ORF">NSA23_01460</name>
</gene>
<comment type="function">
    <text evidence="1">Needed for flagellar regrowth and assembly.</text>
</comment>
<comment type="similarity">
    <text evidence="2">Belongs to the FliH family.</text>
</comment>
<comment type="caution">
    <text evidence="8">The sequence shown here is derived from an EMBL/GenBank/DDBJ whole genome shotgun (WGS) entry which is preliminary data.</text>
</comment>
<dbReference type="PANTHER" id="PTHR34982:SF1">
    <property type="entry name" value="FLAGELLAR ASSEMBLY PROTEIN FLIH"/>
    <property type="match status" value="1"/>
</dbReference>
<dbReference type="EMBL" id="JANJZL010000001">
    <property type="protein sequence ID" value="MCR2042774.1"/>
    <property type="molecule type" value="Genomic_DNA"/>
</dbReference>
<evidence type="ECO:0000256" key="1">
    <source>
        <dbReference type="ARBA" id="ARBA00003041"/>
    </source>
</evidence>
<dbReference type="InterPro" id="IPR018035">
    <property type="entry name" value="Flagellar_FliH/T3SS_HrpE"/>
</dbReference>
<dbReference type="GO" id="GO:0044781">
    <property type="term" value="P:bacterial-type flagellum organization"/>
    <property type="evidence" value="ECO:0007669"/>
    <property type="project" value="UniProtKB-KW"/>
</dbReference>
<evidence type="ECO:0000256" key="5">
    <source>
        <dbReference type="ARBA" id="ARBA00022927"/>
    </source>
</evidence>
<dbReference type="Proteomes" id="UP001142078">
    <property type="component" value="Unassembled WGS sequence"/>
</dbReference>
<dbReference type="PANTHER" id="PTHR34982">
    <property type="entry name" value="YOP PROTEINS TRANSLOCATION PROTEIN L"/>
    <property type="match status" value="1"/>
</dbReference>
<evidence type="ECO:0000256" key="6">
    <source>
        <dbReference type="ARBA" id="ARBA00023225"/>
    </source>
</evidence>
<feature type="domain" description="Flagellar assembly protein FliH/Type III secretion system HrpE" evidence="7">
    <location>
        <begin position="115"/>
        <end position="237"/>
    </location>
</feature>
<dbReference type="InterPro" id="IPR051472">
    <property type="entry name" value="T3SS_Stator/FliH"/>
</dbReference>
<keyword evidence="3" id="KW-0813">Transport</keyword>
<name>A0A9X2MFL8_9FIRM</name>